<dbReference type="PANTHER" id="PTHR46825:SF15">
    <property type="entry name" value="BETA-LACTAMASE-RELATED DOMAIN-CONTAINING PROTEIN"/>
    <property type="match status" value="1"/>
</dbReference>
<sequence>MASSATPDRRTLLKTIGAGAAGVALVMPLAGCRTGPASAVGSSAASTGAAPPSPSSLPSAPEAQVPPLLDRAKVDNALSRLDGSVRHAMEQTGVPGIAVAVVYHDEVLHAQGYGVRKVGEAATVDADTVFQLASVSKPLASTVVAGVVGRGKARWTDPVIGHNPAFALKDPYVSQNATFEDLMSHRSGLHTGAGDLLEDLGFDRDYILAHLNQQPLDPFRDTYNYSNFGYTEGGQAAADAMGMAWEDLAEEILFKPLGMASSTYRHADYEKASNKALIHVPVGNRKWEAKYVRDADAEAPAGGASSSVRDLAQWIRLQLANGRHDGRQLIDEQALLTTHVPESVMGPPPTPAARTQFYGLGWNVTYDAQARLQLGHSGAFNLGAATVVMMLPGEQLGIVVLTNGRPQGIPEAIAAEFFDTAQNGAPTVDWLVFTAAVFRQIEDADAPAADYSKVPAAPRPARSLDTYTGTYANSYYGPLVVATEQGRLAMTMGPEGRQTTFGLTHFDGDTFSFETIGENANGLAGAIFAPGSGGQAGSVRLDFYDTTGLGTFTRS</sequence>
<dbReference type="Gene3D" id="2.40.128.600">
    <property type="match status" value="1"/>
</dbReference>
<name>A0ABP7C5G0_9MICC</name>
<dbReference type="InterPro" id="IPR001466">
    <property type="entry name" value="Beta-lactam-related"/>
</dbReference>
<reference evidence="5" key="1">
    <citation type="journal article" date="2019" name="Int. J. Syst. Evol. Microbiol.">
        <title>The Global Catalogue of Microorganisms (GCM) 10K type strain sequencing project: providing services to taxonomists for standard genome sequencing and annotation.</title>
        <authorList>
            <consortium name="The Broad Institute Genomics Platform"/>
            <consortium name="The Broad Institute Genome Sequencing Center for Infectious Disease"/>
            <person name="Wu L."/>
            <person name="Ma J."/>
        </authorList>
    </citation>
    <scope>NUCLEOTIDE SEQUENCE [LARGE SCALE GENOMIC DNA]</scope>
    <source>
        <strain evidence="5">JCM 30742</strain>
    </source>
</reference>
<feature type="domain" description="Peptidase S12 Pab87-related C-terminal" evidence="3">
    <location>
        <begin position="455"/>
        <end position="542"/>
    </location>
</feature>
<dbReference type="InterPro" id="IPR050491">
    <property type="entry name" value="AmpC-like"/>
</dbReference>
<dbReference type="Pfam" id="PF00144">
    <property type="entry name" value="Beta-lactamase"/>
    <property type="match status" value="1"/>
</dbReference>
<dbReference type="Pfam" id="PF11954">
    <property type="entry name" value="DUF3471"/>
    <property type="match status" value="1"/>
</dbReference>
<dbReference type="Gene3D" id="3.40.710.10">
    <property type="entry name" value="DD-peptidase/beta-lactamase superfamily"/>
    <property type="match status" value="1"/>
</dbReference>
<accession>A0ABP7C5G0</accession>
<dbReference type="GO" id="GO:0016787">
    <property type="term" value="F:hydrolase activity"/>
    <property type="evidence" value="ECO:0007669"/>
    <property type="project" value="UniProtKB-KW"/>
</dbReference>
<evidence type="ECO:0000313" key="4">
    <source>
        <dbReference type="EMBL" id="GAA3677042.1"/>
    </source>
</evidence>
<proteinExistence type="predicted"/>
<dbReference type="RefSeq" id="WP_345149588.1">
    <property type="nucleotide sequence ID" value="NZ_BAABEO010000009.1"/>
</dbReference>
<dbReference type="PANTHER" id="PTHR46825">
    <property type="entry name" value="D-ALANYL-D-ALANINE-CARBOXYPEPTIDASE/ENDOPEPTIDASE AMPH"/>
    <property type="match status" value="1"/>
</dbReference>
<evidence type="ECO:0000259" key="2">
    <source>
        <dbReference type="Pfam" id="PF00144"/>
    </source>
</evidence>
<comment type="caution">
    <text evidence="4">The sequence shown here is derived from an EMBL/GenBank/DDBJ whole genome shotgun (WGS) entry which is preliminary data.</text>
</comment>
<gene>
    <name evidence="4" type="ORF">GCM10023081_14180</name>
</gene>
<dbReference type="InterPro" id="IPR006311">
    <property type="entry name" value="TAT_signal"/>
</dbReference>
<dbReference type="Proteomes" id="UP001500752">
    <property type="component" value="Unassembled WGS sequence"/>
</dbReference>
<dbReference type="InterPro" id="IPR012338">
    <property type="entry name" value="Beta-lactam/transpept-like"/>
</dbReference>
<dbReference type="EMBL" id="BAABEO010000009">
    <property type="protein sequence ID" value="GAA3677042.1"/>
    <property type="molecule type" value="Genomic_DNA"/>
</dbReference>
<evidence type="ECO:0000259" key="3">
    <source>
        <dbReference type="Pfam" id="PF11954"/>
    </source>
</evidence>
<organism evidence="4 5">
    <name type="scientific">Arthrobacter ginkgonis</name>
    <dbReference type="NCBI Taxonomy" id="1630594"/>
    <lineage>
        <taxon>Bacteria</taxon>
        <taxon>Bacillati</taxon>
        <taxon>Actinomycetota</taxon>
        <taxon>Actinomycetes</taxon>
        <taxon>Micrococcales</taxon>
        <taxon>Micrococcaceae</taxon>
        <taxon>Arthrobacter</taxon>
    </lineage>
</organism>
<evidence type="ECO:0000256" key="1">
    <source>
        <dbReference type="SAM" id="MobiDB-lite"/>
    </source>
</evidence>
<keyword evidence="5" id="KW-1185">Reference proteome</keyword>
<feature type="domain" description="Beta-lactamase-related" evidence="2">
    <location>
        <begin position="82"/>
        <end position="407"/>
    </location>
</feature>
<feature type="region of interest" description="Disordered" evidence="1">
    <location>
        <begin position="37"/>
        <end position="63"/>
    </location>
</feature>
<dbReference type="InterPro" id="IPR021860">
    <property type="entry name" value="Peptidase_S12_Pab87-rel_C"/>
</dbReference>
<protein>
    <submittedName>
        <fullName evidence="4">Serine hydrolase</fullName>
    </submittedName>
</protein>
<dbReference type="PROSITE" id="PS51318">
    <property type="entry name" value="TAT"/>
    <property type="match status" value="1"/>
</dbReference>
<evidence type="ECO:0000313" key="5">
    <source>
        <dbReference type="Proteomes" id="UP001500752"/>
    </source>
</evidence>
<keyword evidence="4" id="KW-0378">Hydrolase</keyword>
<dbReference type="SUPFAM" id="SSF56601">
    <property type="entry name" value="beta-lactamase/transpeptidase-like"/>
    <property type="match status" value="1"/>
</dbReference>